<dbReference type="Gene3D" id="2.60.40.10">
    <property type="entry name" value="Immunoglobulins"/>
    <property type="match status" value="1"/>
</dbReference>
<gene>
    <name evidence="2" type="ORF">L9F63_023686</name>
</gene>
<dbReference type="SUPFAM" id="SSF49265">
    <property type="entry name" value="Fibronectin type III"/>
    <property type="match status" value="1"/>
</dbReference>
<dbReference type="EMBL" id="JASPKZ010008014">
    <property type="protein sequence ID" value="KAJ9581136.1"/>
    <property type="molecule type" value="Genomic_DNA"/>
</dbReference>
<organism evidence="2 3">
    <name type="scientific">Diploptera punctata</name>
    <name type="common">Pacific beetle cockroach</name>
    <dbReference type="NCBI Taxonomy" id="6984"/>
    <lineage>
        <taxon>Eukaryota</taxon>
        <taxon>Metazoa</taxon>
        <taxon>Ecdysozoa</taxon>
        <taxon>Arthropoda</taxon>
        <taxon>Hexapoda</taxon>
        <taxon>Insecta</taxon>
        <taxon>Pterygota</taxon>
        <taxon>Neoptera</taxon>
        <taxon>Polyneoptera</taxon>
        <taxon>Dictyoptera</taxon>
        <taxon>Blattodea</taxon>
        <taxon>Blaberoidea</taxon>
        <taxon>Blaberidae</taxon>
        <taxon>Diplopterinae</taxon>
        <taxon>Diploptera</taxon>
    </lineage>
</organism>
<dbReference type="CDD" id="cd00063">
    <property type="entry name" value="FN3"/>
    <property type="match status" value="1"/>
</dbReference>
<dbReference type="InterPro" id="IPR003961">
    <property type="entry name" value="FN3_dom"/>
</dbReference>
<evidence type="ECO:0000313" key="2">
    <source>
        <dbReference type="EMBL" id="KAJ9581136.1"/>
    </source>
</evidence>
<feature type="non-terminal residue" evidence="2">
    <location>
        <position position="1"/>
    </location>
</feature>
<keyword evidence="3" id="KW-1185">Reference proteome</keyword>
<dbReference type="InterPro" id="IPR036116">
    <property type="entry name" value="FN3_sf"/>
</dbReference>
<protein>
    <recommendedName>
        <fullName evidence="1">Fibronectin type-III domain-containing protein</fullName>
    </recommendedName>
</protein>
<accession>A0AAD7ZIL0</accession>
<dbReference type="PROSITE" id="PS50853">
    <property type="entry name" value="FN3"/>
    <property type="match status" value="1"/>
</dbReference>
<dbReference type="InterPro" id="IPR013783">
    <property type="entry name" value="Ig-like_fold"/>
</dbReference>
<feature type="domain" description="Fibronectin type-III" evidence="1">
    <location>
        <begin position="25"/>
        <end position="129"/>
    </location>
</feature>
<dbReference type="Proteomes" id="UP001233999">
    <property type="component" value="Unassembled WGS sequence"/>
</dbReference>
<dbReference type="Pfam" id="PF00041">
    <property type="entry name" value="fn3"/>
    <property type="match status" value="1"/>
</dbReference>
<sequence>VQARNSEVAEDGEMSTVVVTTKERAPTAPDYVKITSQAETSIAIEWGLPNFLNGVLRSFLVNIEETDSVNVTDCCQYFPIQEVAARYEQASYKLELNNLRPASTYAISIAAKTVTLGPAVSITAHTRPQVPSMEGMLQVTDSSNQAISSKPTVIVHTVSVNKDLFAGCLLVVIPQSTSVEVEQTLVYREWLSQELEHQINGTSYIAAEHNQ</sequence>
<proteinExistence type="predicted"/>
<reference evidence="2" key="1">
    <citation type="journal article" date="2023" name="IScience">
        <title>Live-bearing cockroach genome reveals convergent evolutionary mechanisms linked to viviparity in insects and beyond.</title>
        <authorList>
            <person name="Fouks B."/>
            <person name="Harrison M.C."/>
            <person name="Mikhailova A.A."/>
            <person name="Marchal E."/>
            <person name="English S."/>
            <person name="Carruthers M."/>
            <person name="Jennings E.C."/>
            <person name="Chiamaka E.L."/>
            <person name="Frigard R.A."/>
            <person name="Pippel M."/>
            <person name="Attardo G.M."/>
            <person name="Benoit J.B."/>
            <person name="Bornberg-Bauer E."/>
            <person name="Tobe S.S."/>
        </authorList>
    </citation>
    <scope>NUCLEOTIDE SEQUENCE</scope>
    <source>
        <strain evidence="2">Stay&amp;Tobe</strain>
    </source>
</reference>
<comment type="caution">
    <text evidence="2">The sequence shown here is derived from an EMBL/GenBank/DDBJ whole genome shotgun (WGS) entry which is preliminary data.</text>
</comment>
<reference evidence="2" key="2">
    <citation type="submission" date="2023-05" db="EMBL/GenBank/DDBJ databases">
        <authorList>
            <person name="Fouks B."/>
        </authorList>
    </citation>
    <scope>NUCLEOTIDE SEQUENCE</scope>
    <source>
        <strain evidence="2">Stay&amp;Tobe</strain>
        <tissue evidence="2">Testes</tissue>
    </source>
</reference>
<evidence type="ECO:0000259" key="1">
    <source>
        <dbReference type="PROSITE" id="PS50853"/>
    </source>
</evidence>
<evidence type="ECO:0000313" key="3">
    <source>
        <dbReference type="Proteomes" id="UP001233999"/>
    </source>
</evidence>
<feature type="non-terminal residue" evidence="2">
    <location>
        <position position="211"/>
    </location>
</feature>
<dbReference type="AlphaFoldDB" id="A0AAD7ZIL0"/>
<name>A0AAD7ZIL0_DIPPU</name>